<organism evidence="2 3">
    <name type="scientific">Sulfobacillus thermosulfidooxidans</name>
    <dbReference type="NCBI Taxonomy" id="28034"/>
    <lineage>
        <taxon>Bacteria</taxon>
        <taxon>Bacillati</taxon>
        <taxon>Bacillota</taxon>
        <taxon>Clostridia</taxon>
        <taxon>Eubacteriales</taxon>
        <taxon>Clostridiales Family XVII. Incertae Sedis</taxon>
        <taxon>Sulfobacillus</taxon>
    </lineage>
</organism>
<name>A0A2T2WFE6_SULTH</name>
<dbReference type="Pfam" id="PF08241">
    <property type="entry name" value="Methyltransf_11"/>
    <property type="match status" value="1"/>
</dbReference>
<dbReference type="EMBL" id="PXYX01000125">
    <property type="protein sequence ID" value="PSR20971.1"/>
    <property type="molecule type" value="Genomic_DNA"/>
</dbReference>
<accession>A0A2T2WFE6</accession>
<evidence type="ECO:0000313" key="3">
    <source>
        <dbReference type="Proteomes" id="UP000242705"/>
    </source>
</evidence>
<dbReference type="Gene3D" id="3.40.50.150">
    <property type="entry name" value="Vaccinia Virus protein VP39"/>
    <property type="match status" value="1"/>
</dbReference>
<protein>
    <recommendedName>
        <fullName evidence="1">Methyltransferase type 11 domain-containing protein</fullName>
    </recommendedName>
</protein>
<sequence length="260" mass="29022">MSEQHPWKAVVIPEKSMHHMADALRSPSDHDLKDHPVTQEVMAHLGPQRTVVDIGAGIGRFTVPLAAMGCDVWAIEPSALMRDQLHQALITNKLDSRVHTVAGLWPGVEVPMVEVALAAFVIQFSPDPRQFVQAMEVAATVRCVMAIHVDHMFSGLDDLWAVFHPDRPTPTSPVFRDVYTLLWNEGIVADVRVVEDPPRDGFWRDPHKVLEGLADLLQIDTDAEREHLATLVREGWGTRGGTLTPSSHRWAIVSWTPRKT</sequence>
<evidence type="ECO:0000313" key="2">
    <source>
        <dbReference type="EMBL" id="PSR20971.1"/>
    </source>
</evidence>
<dbReference type="SUPFAM" id="SSF53335">
    <property type="entry name" value="S-adenosyl-L-methionine-dependent methyltransferases"/>
    <property type="match status" value="1"/>
</dbReference>
<reference evidence="2 3" key="1">
    <citation type="journal article" date="2014" name="BMC Genomics">
        <title>Comparison of environmental and isolate Sulfobacillus genomes reveals diverse carbon, sulfur, nitrogen, and hydrogen metabolisms.</title>
        <authorList>
            <person name="Justice N.B."/>
            <person name="Norman A."/>
            <person name="Brown C.T."/>
            <person name="Singh A."/>
            <person name="Thomas B.C."/>
            <person name="Banfield J.F."/>
        </authorList>
    </citation>
    <scope>NUCLEOTIDE SEQUENCE [LARGE SCALE GENOMIC DNA]</scope>
    <source>
        <strain evidence="2">AMDSBA5</strain>
    </source>
</reference>
<dbReference type="Proteomes" id="UP000242705">
    <property type="component" value="Unassembled WGS sequence"/>
</dbReference>
<dbReference type="InterPro" id="IPR013216">
    <property type="entry name" value="Methyltransf_11"/>
</dbReference>
<evidence type="ECO:0000259" key="1">
    <source>
        <dbReference type="Pfam" id="PF08241"/>
    </source>
</evidence>
<dbReference type="AlphaFoldDB" id="A0A2T2WFE6"/>
<comment type="caution">
    <text evidence="2">The sequence shown here is derived from an EMBL/GenBank/DDBJ whole genome shotgun (WGS) entry which is preliminary data.</text>
</comment>
<gene>
    <name evidence="2" type="ORF">C7B47_17620</name>
</gene>
<proteinExistence type="predicted"/>
<dbReference type="InterPro" id="IPR029063">
    <property type="entry name" value="SAM-dependent_MTases_sf"/>
</dbReference>
<feature type="domain" description="Methyltransferase type 11" evidence="1">
    <location>
        <begin position="52"/>
        <end position="135"/>
    </location>
</feature>
<dbReference type="GO" id="GO:0008757">
    <property type="term" value="F:S-adenosylmethionine-dependent methyltransferase activity"/>
    <property type="evidence" value="ECO:0007669"/>
    <property type="project" value="InterPro"/>
</dbReference>
<dbReference type="CDD" id="cd02440">
    <property type="entry name" value="AdoMet_MTases"/>
    <property type="match status" value="1"/>
</dbReference>